<reference evidence="2 3" key="1">
    <citation type="submission" date="2020-12" db="EMBL/GenBank/DDBJ databases">
        <title>Microbacterium sp. HY060.</title>
        <authorList>
            <person name="Zhou J."/>
        </authorList>
    </citation>
    <scope>NUCLEOTIDE SEQUENCE [LARGE SCALE GENOMIC DNA]</scope>
    <source>
        <strain evidence="2 3">HY60</strain>
    </source>
</reference>
<dbReference type="RefSeq" id="WP_166984829.1">
    <property type="nucleotide sequence ID" value="NZ_CP061169.1"/>
</dbReference>
<dbReference type="Proteomes" id="UP000662814">
    <property type="component" value="Chromosome"/>
</dbReference>
<name>A0ABX6YJY8_9MICO</name>
<feature type="region of interest" description="Disordered" evidence="1">
    <location>
        <begin position="1"/>
        <end position="53"/>
    </location>
</feature>
<dbReference type="EMBL" id="CP061169">
    <property type="protein sequence ID" value="QPZ39066.1"/>
    <property type="molecule type" value="Genomic_DNA"/>
</dbReference>
<proteinExistence type="predicted"/>
<evidence type="ECO:0000313" key="2">
    <source>
        <dbReference type="EMBL" id="QPZ39066.1"/>
    </source>
</evidence>
<feature type="compositionally biased region" description="Basic residues" evidence="1">
    <location>
        <begin position="39"/>
        <end position="53"/>
    </location>
</feature>
<gene>
    <name evidence="2" type="ORF">HCR76_02980</name>
</gene>
<evidence type="ECO:0000256" key="1">
    <source>
        <dbReference type="SAM" id="MobiDB-lite"/>
    </source>
</evidence>
<keyword evidence="3" id="KW-1185">Reference proteome</keyword>
<accession>A0ABX6YJY8</accession>
<sequence>MTQLNDETASAPPAPEHEQPVWNGVDADFSLPEESHRGWFGRRRRRKRTTSAT</sequence>
<evidence type="ECO:0000313" key="3">
    <source>
        <dbReference type="Proteomes" id="UP000662814"/>
    </source>
</evidence>
<protein>
    <submittedName>
        <fullName evidence="2">Uncharacterized protein</fullName>
    </submittedName>
</protein>
<organism evidence="2 3">
    <name type="scientific">Paramicrobacterium chengjingii</name>
    <dbReference type="NCBI Taxonomy" id="2769067"/>
    <lineage>
        <taxon>Bacteria</taxon>
        <taxon>Bacillati</taxon>
        <taxon>Actinomycetota</taxon>
        <taxon>Actinomycetes</taxon>
        <taxon>Micrococcales</taxon>
        <taxon>Microbacteriaceae</taxon>
        <taxon>Paramicrobacterium</taxon>
    </lineage>
</organism>